<dbReference type="InterPro" id="IPR027417">
    <property type="entry name" value="P-loop_NTPase"/>
</dbReference>
<dbReference type="Pfam" id="PF13087">
    <property type="entry name" value="AAA_12"/>
    <property type="match status" value="1"/>
</dbReference>
<dbReference type="SUPFAM" id="SSF50249">
    <property type="entry name" value="Nucleic acid-binding proteins"/>
    <property type="match status" value="1"/>
</dbReference>
<dbReference type="CDD" id="cd18808">
    <property type="entry name" value="SF1_C_Upf1"/>
    <property type="match status" value="1"/>
</dbReference>
<evidence type="ECO:0000313" key="3">
    <source>
        <dbReference type="Proteomes" id="UP000267159"/>
    </source>
</evidence>
<dbReference type="PANTHER" id="PTHR10887:SF495">
    <property type="entry name" value="HELICASE SENATAXIN ISOFORM X1-RELATED"/>
    <property type="match status" value="1"/>
</dbReference>
<organism evidence="2 3">
    <name type="scientific">Bacteroides acidifaciens</name>
    <dbReference type="NCBI Taxonomy" id="85831"/>
    <lineage>
        <taxon>Bacteria</taxon>
        <taxon>Pseudomonadati</taxon>
        <taxon>Bacteroidota</taxon>
        <taxon>Bacteroidia</taxon>
        <taxon>Bacteroidales</taxon>
        <taxon>Bacteroidaceae</taxon>
        <taxon>Bacteroides</taxon>
    </lineage>
</organism>
<dbReference type="RefSeq" id="WP_121768594.1">
    <property type="nucleotide sequence ID" value="NZ_RAZM01000024.1"/>
</dbReference>
<dbReference type="EMBL" id="RAZM01000024">
    <property type="protein sequence ID" value="RLT80248.1"/>
    <property type="molecule type" value="Genomic_DNA"/>
</dbReference>
<evidence type="ECO:0000259" key="1">
    <source>
        <dbReference type="PROSITE" id="PS50126"/>
    </source>
</evidence>
<sequence>MKIGDVVKAKIVNIKDFGAFAEFDGGSGLIYFTQIVPRVEHGAIGEVLHVGDTVNCVISEIKPDGKISLTMKIKRREARKAKIDEVKQDIQNMSEEDTNIRSIWMALTDIQHFMLKYMQMPIPIKHGSTKIDSKGEKLTAEIDHEVHFDAFQNEVRRVFSADVFKHETLSGFWYFETDAELYNPEVRQLFADECSNMYVRMQANPIIEISISHVDEKSKSILISRLQNYYAQIEAVSDKDDSLFLTLPYRTHAELNDYRDELGYALDGISNGVSDVGDNGEHVEYEPASFHWQIKDIREGCDRFLLTLNEEALLDREGLRFGSLRGQSFVIPNGDNDIPFGKLSKIDYPKVVFSLYKDGIGSVKQLVESDGLRIIAPDAGDLTGEIEKVNRLRDSFDRITEHPELLANPKLASYLFDASKATPLEEDIVVSRIENIKKTQLNASLNQSQVSSIAKAIEAKDLALIQGPPGTGKSTAIAELIWQLALQNPKARILLTSEANLAVDNALDKLKSSIHNIVKPIRIAAGDKFSAEGLSYAQTELKKWAGIELSKIEIEDDELAKETDEYKTFDAKEIVLNRWLRNIYSRSHGRIDNPELRKLWYDILTDLPLSWKKKVYKEYISHCNVVGATCSAISDTNYSATEEKGKHRDSRFIRKFRSIFGETDKEGYVTRLRFNTVIQDEASKATPAELSLPLAYGEKAVVIGDHRQLPPNLDKEDILFKLHMQRIKSASREEHDQIVQLEKYVRKNFDLLEKSHFERIFRQINASLKGTFDTQYRMHKDINDVIEQFYVEDNGLCCGVKDDDRQHNIDIPDFLSPENHVIWIDTSSPEVRDGTSRANKGEVEAIGWVLEKFAKSDSFKKYQQSLSTDEEKEIGLITFYGSQMKRLRPLVEQSIKKGMRIKMSSVDRFQGMERNIIIVSLVRSNRIAQKWNQRPDFRLFPDRGYPAQNDYGFAKSPNRLNVALSRAKRLLIVVGNSEHFCNYVNSESQAIYRNVFERIKSNPNGRIIDWGKTSPVKENTFNIIRVPMPRNRSINLNTRDINTDTDKNLRITETWLTRDCQPVQNPHFAVLELSTKAVKLLIGQNENAIMTSAEFSFNNFIREAAKTETGKGLDEQNMMNMDFFRGRVLPVIRRMKSKMREEEVDVVYSVATAAYRTAKNRDEIIECIRKETGINVRILSKKEESVATMFAYGISSRYKADILKSRHTVMVDQGGGSTEVSVFNQGELEGSYSINLGTTALRNILTKDVSPDTSMRDALRKSDQMLRERMVAFMKNMGITMMSDEETFCVSVGTAITSTTGKSGNAKQHDSVLEYDKISQKIENLTSMILERFDTVGDLVRWEQGMGDDSMDRNLTMRMGLPMYLLLMDKFNIKSIHVCGTGLWYGIYLQHLFNVAD</sequence>
<dbReference type="Gene3D" id="3.30.420.150">
    <property type="entry name" value="Exopolyphosphatase. Domain 2"/>
    <property type="match status" value="1"/>
</dbReference>
<dbReference type="InterPro" id="IPR043129">
    <property type="entry name" value="ATPase_NBD"/>
</dbReference>
<dbReference type="GO" id="GO:0003676">
    <property type="term" value="F:nucleic acid binding"/>
    <property type="evidence" value="ECO:0007669"/>
    <property type="project" value="InterPro"/>
</dbReference>
<gene>
    <name evidence="2" type="ORF">D7Y07_09500</name>
</gene>
<dbReference type="GO" id="GO:0004386">
    <property type="term" value="F:helicase activity"/>
    <property type="evidence" value="ECO:0007669"/>
    <property type="project" value="InterPro"/>
</dbReference>
<dbReference type="Pfam" id="PF02541">
    <property type="entry name" value="Ppx-GppA"/>
    <property type="match status" value="1"/>
</dbReference>
<proteinExistence type="predicted"/>
<protein>
    <submittedName>
        <fullName evidence="2">S1 RNA-binding domain-containing protein</fullName>
    </submittedName>
</protein>
<name>A0A3L8A8S3_9BACE</name>
<dbReference type="Pfam" id="PF13086">
    <property type="entry name" value="AAA_11"/>
    <property type="match status" value="2"/>
</dbReference>
<dbReference type="InterPro" id="IPR003029">
    <property type="entry name" value="S1_domain"/>
</dbReference>
<feature type="domain" description="S1 motif" evidence="1">
    <location>
        <begin position="4"/>
        <end position="72"/>
    </location>
</feature>
<evidence type="ECO:0000313" key="2">
    <source>
        <dbReference type="EMBL" id="RLT80248.1"/>
    </source>
</evidence>
<reference evidence="2 3" key="1">
    <citation type="submission" date="2018-09" db="EMBL/GenBank/DDBJ databases">
        <title>Murine metabolic-syndrome-specific gut microbial biobank.</title>
        <authorList>
            <person name="Liu C."/>
        </authorList>
    </citation>
    <scope>NUCLEOTIDE SEQUENCE [LARGE SCALE GENOMIC DNA]</scope>
    <source>
        <strain evidence="2 3">0.1X-D8-26</strain>
    </source>
</reference>
<comment type="caution">
    <text evidence="2">The sequence shown here is derived from an EMBL/GenBank/DDBJ whole genome shotgun (WGS) entry which is preliminary data.</text>
</comment>
<dbReference type="InterPro" id="IPR012340">
    <property type="entry name" value="NA-bd_OB-fold"/>
</dbReference>
<dbReference type="InterPro" id="IPR041679">
    <property type="entry name" value="DNA2/NAM7-like_C"/>
</dbReference>
<dbReference type="Proteomes" id="UP000267159">
    <property type="component" value="Unassembled WGS sequence"/>
</dbReference>
<dbReference type="SUPFAM" id="SSF52540">
    <property type="entry name" value="P-loop containing nucleoside triphosphate hydrolases"/>
    <property type="match status" value="1"/>
</dbReference>
<dbReference type="PANTHER" id="PTHR10887">
    <property type="entry name" value="DNA2/NAM7 HELICASE FAMILY"/>
    <property type="match status" value="1"/>
</dbReference>
<dbReference type="Pfam" id="PF00575">
    <property type="entry name" value="S1"/>
    <property type="match status" value="1"/>
</dbReference>
<dbReference type="InterPro" id="IPR003695">
    <property type="entry name" value="Ppx_GppA_N"/>
</dbReference>
<dbReference type="Gene3D" id="3.40.50.300">
    <property type="entry name" value="P-loop containing nucleotide triphosphate hydrolases"/>
    <property type="match status" value="2"/>
</dbReference>
<dbReference type="SMART" id="SM00316">
    <property type="entry name" value="S1"/>
    <property type="match status" value="1"/>
</dbReference>
<accession>A0A3L8A8S3</accession>
<dbReference type="Gene3D" id="2.40.50.140">
    <property type="entry name" value="Nucleic acid-binding proteins"/>
    <property type="match status" value="1"/>
</dbReference>
<dbReference type="SUPFAM" id="SSF53067">
    <property type="entry name" value="Actin-like ATPase domain"/>
    <property type="match status" value="2"/>
</dbReference>
<dbReference type="InterPro" id="IPR045055">
    <property type="entry name" value="DNA2/NAM7-like"/>
</dbReference>
<dbReference type="InterPro" id="IPR041677">
    <property type="entry name" value="DNA2/NAM7_AAA_11"/>
</dbReference>
<dbReference type="PROSITE" id="PS50126">
    <property type="entry name" value="S1"/>
    <property type="match status" value="1"/>
</dbReference>
<dbReference type="InterPro" id="IPR047187">
    <property type="entry name" value="SF1_C_Upf1"/>
</dbReference>
<dbReference type="Gene3D" id="3.30.420.40">
    <property type="match status" value="1"/>
</dbReference>